<dbReference type="Gene3D" id="3.10.110.10">
    <property type="entry name" value="Ubiquitin Conjugating Enzyme"/>
    <property type="match status" value="1"/>
</dbReference>
<dbReference type="InterPro" id="IPR006575">
    <property type="entry name" value="RWD_dom"/>
</dbReference>
<feature type="domain" description="RWD" evidence="2">
    <location>
        <begin position="5"/>
        <end position="97"/>
    </location>
</feature>
<dbReference type="SUPFAM" id="SSF54495">
    <property type="entry name" value="UBC-like"/>
    <property type="match status" value="1"/>
</dbReference>
<sequence length="235" mass="26233">MSDQEEQDDEACVLQSIYNEEELAITTEEDGLKSGKFFAFVNLPKGFCIKYKARFDDSEFLVVPVDHLPPILLSFKLPKNYPSESMPEFTLSCVWMTVRKAILRLELTWKRDTVVLRFKASSTICYPAIGSRPIARIVRNATRRSRNLKAAIKWPAGNANRTSAGFVWPSSTGTSPTSISRTPRPAASISCSSGSKTMSRSISLTRLSSSKKTTTSCTITKRNSWMISIRTTICL</sequence>
<evidence type="ECO:0000313" key="4">
    <source>
        <dbReference type="Proteomes" id="UP000479000"/>
    </source>
</evidence>
<evidence type="ECO:0000256" key="1">
    <source>
        <dbReference type="SAM" id="MobiDB-lite"/>
    </source>
</evidence>
<dbReference type="EMBL" id="CADCXU010035994">
    <property type="protein sequence ID" value="CAB0020886.1"/>
    <property type="molecule type" value="Genomic_DNA"/>
</dbReference>
<organism evidence="3 4">
    <name type="scientific">Nesidiocoris tenuis</name>
    <dbReference type="NCBI Taxonomy" id="355587"/>
    <lineage>
        <taxon>Eukaryota</taxon>
        <taxon>Metazoa</taxon>
        <taxon>Ecdysozoa</taxon>
        <taxon>Arthropoda</taxon>
        <taxon>Hexapoda</taxon>
        <taxon>Insecta</taxon>
        <taxon>Pterygota</taxon>
        <taxon>Neoptera</taxon>
        <taxon>Paraneoptera</taxon>
        <taxon>Hemiptera</taxon>
        <taxon>Heteroptera</taxon>
        <taxon>Panheteroptera</taxon>
        <taxon>Cimicomorpha</taxon>
        <taxon>Miridae</taxon>
        <taxon>Dicyphina</taxon>
        <taxon>Nesidiocoris</taxon>
    </lineage>
</organism>
<dbReference type="OrthoDB" id="69641at2759"/>
<dbReference type="Pfam" id="PF05773">
    <property type="entry name" value="RWD"/>
    <property type="match status" value="1"/>
</dbReference>
<evidence type="ECO:0000259" key="2">
    <source>
        <dbReference type="Pfam" id="PF05773"/>
    </source>
</evidence>
<proteinExistence type="predicted"/>
<keyword evidence="4" id="KW-1185">Reference proteome</keyword>
<reference evidence="3 4" key="1">
    <citation type="submission" date="2020-02" db="EMBL/GenBank/DDBJ databases">
        <authorList>
            <person name="Ferguson B K."/>
        </authorList>
    </citation>
    <scope>NUCLEOTIDE SEQUENCE [LARGE SCALE GENOMIC DNA]</scope>
</reference>
<gene>
    <name evidence="3" type="ORF">NTEN_LOCUS24415</name>
</gene>
<protein>
    <recommendedName>
        <fullName evidence="2">RWD domain-containing protein</fullName>
    </recommendedName>
</protein>
<accession>A0A6H5HUY6</accession>
<feature type="compositionally biased region" description="Low complexity" evidence="1">
    <location>
        <begin position="169"/>
        <end position="185"/>
    </location>
</feature>
<dbReference type="InterPro" id="IPR016135">
    <property type="entry name" value="UBQ-conjugating_enzyme/RWD"/>
</dbReference>
<name>A0A6H5HUY6_9HEMI</name>
<evidence type="ECO:0000313" key="3">
    <source>
        <dbReference type="EMBL" id="CAB0020886.1"/>
    </source>
</evidence>
<dbReference type="Proteomes" id="UP000479000">
    <property type="component" value="Unassembled WGS sequence"/>
</dbReference>
<dbReference type="CDD" id="cd23820">
    <property type="entry name" value="RWD_RNF14"/>
    <property type="match status" value="1"/>
</dbReference>
<feature type="region of interest" description="Disordered" evidence="1">
    <location>
        <begin position="165"/>
        <end position="203"/>
    </location>
</feature>
<dbReference type="AlphaFoldDB" id="A0A6H5HUY6"/>